<dbReference type="Proteomes" id="UP000762676">
    <property type="component" value="Unassembled WGS sequence"/>
</dbReference>
<reference evidence="2 3" key="1">
    <citation type="journal article" date="2021" name="Elife">
        <title>Chloroplast acquisition without the gene transfer in kleptoplastic sea slugs, Plakobranchus ocellatus.</title>
        <authorList>
            <person name="Maeda T."/>
            <person name="Takahashi S."/>
            <person name="Yoshida T."/>
            <person name="Shimamura S."/>
            <person name="Takaki Y."/>
            <person name="Nagai Y."/>
            <person name="Toyoda A."/>
            <person name="Suzuki Y."/>
            <person name="Arimoto A."/>
            <person name="Ishii H."/>
            <person name="Satoh N."/>
            <person name="Nishiyama T."/>
            <person name="Hasebe M."/>
            <person name="Maruyama T."/>
            <person name="Minagawa J."/>
            <person name="Obokata J."/>
            <person name="Shigenobu S."/>
        </authorList>
    </citation>
    <scope>NUCLEOTIDE SEQUENCE [LARGE SCALE GENOMIC DNA]</scope>
</reference>
<proteinExistence type="predicted"/>
<organism evidence="2 3">
    <name type="scientific">Elysia marginata</name>
    <dbReference type="NCBI Taxonomy" id="1093978"/>
    <lineage>
        <taxon>Eukaryota</taxon>
        <taxon>Metazoa</taxon>
        <taxon>Spiralia</taxon>
        <taxon>Lophotrochozoa</taxon>
        <taxon>Mollusca</taxon>
        <taxon>Gastropoda</taxon>
        <taxon>Heterobranchia</taxon>
        <taxon>Euthyneura</taxon>
        <taxon>Panpulmonata</taxon>
        <taxon>Sacoglossa</taxon>
        <taxon>Placobranchoidea</taxon>
        <taxon>Plakobranchidae</taxon>
        <taxon>Elysia</taxon>
    </lineage>
</organism>
<evidence type="ECO:0000259" key="1">
    <source>
        <dbReference type="Pfam" id="PF21787"/>
    </source>
</evidence>
<dbReference type="AlphaFoldDB" id="A0AAV4HD28"/>
<evidence type="ECO:0000313" key="2">
    <source>
        <dbReference type="EMBL" id="GFR94490.1"/>
    </source>
</evidence>
<keyword evidence="3" id="KW-1185">Reference proteome</keyword>
<dbReference type="InterPro" id="IPR048365">
    <property type="entry name" value="TNP-like_RNaseH_N"/>
</dbReference>
<dbReference type="EMBL" id="BMAT01012552">
    <property type="protein sequence ID" value="GFR94490.1"/>
    <property type="molecule type" value="Genomic_DNA"/>
</dbReference>
<evidence type="ECO:0000313" key="3">
    <source>
        <dbReference type="Proteomes" id="UP000762676"/>
    </source>
</evidence>
<name>A0AAV4HD28_9GAST</name>
<sequence>MPYAQTLAEAMKNVHVKPGICSNMMHLFEIKVSSMNAQERACAVVLDEVALKASLRYSTILWTMKSKASKILDSLAAHLNTQTKLSCSWLEASQVNGSSPFLIISQTAL</sequence>
<dbReference type="Pfam" id="PF21787">
    <property type="entry name" value="TNP-like_RNaseH_N"/>
    <property type="match status" value="1"/>
</dbReference>
<gene>
    <name evidence="2" type="ORF">ElyMa_006250900</name>
</gene>
<feature type="domain" description="Transposable element P transposase-like RNase H" evidence="1">
    <location>
        <begin position="17"/>
        <end position="59"/>
    </location>
</feature>
<comment type="caution">
    <text evidence="2">The sequence shown here is derived from an EMBL/GenBank/DDBJ whole genome shotgun (WGS) entry which is preliminary data.</text>
</comment>
<protein>
    <recommendedName>
        <fullName evidence="1">Transposable element P transposase-like RNase H domain-containing protein</fullName>
    </recommendedName>
</protein>
<accession>A0AAV4HD28</accession>